<feature type="chain" id="PRO_5002681600" description="Doubled CXXCH motif domain-containing protein" evidence="1">
    <location>
        <begin position="26"/>
        <end position="118"/>
    </location>
</feature>
<evidence type="ECO:0000313" key="4">
    <source>
        <dbReference type="Proteomes" id="UP000006695"/>
    </source>
</evidence>
<protein>
    <recommendedName>
        <fullName evidence="2">Doubled CXXCH motif domain-containing protein</fullName>
    </recommendedName>
</protein>
<feature type="domain" description="Doubled CXXCH motif" evidence="2">
    <location>
        <begin position="87"/>
        <end position="117"/>
    </location>
</feature>
<dbReference type="InterPro" id="IPR010177">
    <property type="entry name" value="Paired_CXXCH_1"/>
</dbReference>
<keyword evidence="4" id="KW-1185">Reference proteome</keyword>
<gene>
    <name evidence="3" type="ordered locus">Gura_0397</name>
</gene>
<reference evidence="3 4" key="1">
    <citation type="submission" date="2007-05" db="EMBL/GenBank/DDBJ databases">
        <title>Complete sequence of Geobacter uraniireducens Rf4.</title>
        <authorList>
            <consortium name="US DOE Joint Genome Institute"/>
            <person name="Copeland A."/>
            <person name="Lucas S."/>
            <person name="Lapidus A."/>
            <person name="Barry K."/>
            <person name="Detter J.C."/>
            <person name="Glavina del Rio T."/>
            <person name="Hammon N."/>
            <person name="Israni S."/>
            <person name="Dalin E."/>
            <person name="Tice H."/>
            <person name="Pitluck S."/>
            <person name="Chertkov O."/>
            <person name="Brettin T."/>
            <person name="Bruce D."/>
            <person name="Han C."/>
            <person name="Schmutz J."/>
            <person name="Larimer F."/>
            <person name="Land M."/>
            <person name="Hauser L."/>
            <person name="Kyrpides N."/>
            <person name="Mikhailova N."/>
            <person name="Shelobolina E."/>
            <person name="Aklujkar M."/>
            <person name="Lovley D."/>
            <person name="Richardson P."/>
        </authorList>
    </citation>
    <scope>NUCLEOTIDE SEQUENCE [LARGE SCALE GENOMIC DNA]</scope>
    <source>
        <strain evidence="3 4">Rf4</strain>
    </source>
</reference>
<dbReference type="Gene3D" id="1.10.1130.10">
    <property type="entry name" value="Flavocytochrome C3, Chain A"/>
    <property type="match status" value="1"/>
</dbReference>
<dbReference type="HOGENOM" id="CLU_2069757_0_0_7"/>
<evidence type="ECO:0000259" key="2">
    <source>
        <dbReference type="Pfam" id="PF09699"/>
    </source>
</evidence>
<dbReference type="Pfam" id="PF09699">
    <property type="entry name" value="Paired_CXXCH_1"/>
    <property type="match status" value="1"/>
</dbReference>
<dbReference type="InterPro" id="IPR036280">
    <property type="entry name" value="Multihaem_cyt_sf"/>
</dbReference>
<sequence length="118" mass="12697">MRIMICALTALWMVGMTSGASPASAESITTAHKACNDCHLRGAKLKDMPLNELCLACHPANATDHKLGVVPPILPKGLPLDRENRITCITCHEPHGKGTTGHLLRLEQNILCISCHPV</sequence>
<evidence type="ECO:0000313" key="3">
    <source>
        <dbReference type="EMBL" id="ABQ24613.1"/>
    </source>
</evidence>
<dbReference type="OrthoDB" id="5401783at2"/>
<organism evidence="3 4">
    <name type="scientific">Geotalea uraniireducens (strain Rf4)</name>
    <name type="common">Geobacter uraniireducens</name>
    <dbReference type="NCBI Taxonomy" id="351605"/>
    <lineage>
        <taxon>Bacteria</taxon>
        <taxon>Pseudomonadati</taxon>
        <taxon>Thermodesulfobacteriota</taxon>
        <taxon>Desulfuromonadia</taxon>
        <taxon>Geobacterales</taxon>
        <taxon>Geobacteraceae</taxon>
        <taxon>Geotalea</taxon>
    </lineage>
</organism>
<dbReference type="Proteomes" id="UP000006695">
    <property type="component" value="Chromosome"/>
</dbReference>
<dbReference type="EMBL" id="CP000698">
    <property type="protein sequence ID" value="ABQ24613.1"/>
    <property type="molecule type" value="Genomic_DNA"/>
</dbReference>
<evidence type="ECO:0000256" key="1">
    <source>
        <dbReference type="SAM" id="SignalP"/>
    </source>
</evidence>
<dbReference type="AlphaFoldDB" id="A5GCU3"/>
<feature type="signal peptide" evidence="1">
    <location>
        <begin position="1"/>
        <end position="25"/>
    </location>
</feature>
<dbReference type="KEGG" id="gur:Gura_0397"/>
<name>A5GCU3_GEOUR</name>
<keyword evidence="1" id="KW-0732">Signal</keyword>
<proteinExistence type="predicted"/>
<accession>A5GCU3</accession>
<dbReference type="SUPFAM" id="SSF48695">
    <property type="entry name" value="Multiheme cytochromes"/>
    <property type="match status" value="1"/>
</dbReference>